<dbReference type="InterPro" id="IPR007139">
    <property type="entry name" value="DUF349"/>
</dbReference>
<dbReference type="Pfam" id="PF03993">
    <property type="entry name" value="DUF349"/>
    <property type="match status" value="2"/>
</dbReference>
<sequence length="932" mass="98394">MFDFLFKRAADQQPDPQAAPATPDTGAAAAASASRRDEQTRVANGLAGNEAGAVELILRSEFAGVRLAAAEHVVSQPYLEQVQQAMRNTDRRVAKLMQGRLDAIRYQQTEQQKAQACLDHAQRLLQDEKLTPNQVAELDREWKLVADAPSLIAPFEAARAALAARLEAQVKLQRTIIDAMAAVRQLPGSASREEAGQALERYTAAHADYQQAPEHNALPRHLLRDYAEALEQARAALAAPVKPAVEAAGAVAAAAGPGPAVASAATNADDSVGAVDAAHPAGSAAADPAAALATGAATASDAESASAPGAPARAPQKPAKQAAAPKETDKKFLETLDALEAALEHGLLHAAAEHDKWLKEHKTRLTHAQTERLTHVRAELKRLGDWARWGGNVSREELVKAVEELPALGLAMSELAKKVGSMRERWKSLDAVSGHAPKSLWERFDTACTTAYAPAAAHFKQLADERHANAAKAQALLAETQAMAAAAATSEADLKNVAAAGQRLRQVWGRLGTIDRKEKRKLDQAFDKALSQMLAPLSEQRKIETAKREQLIAEAEALQPSERHTLDKLRHLQERWQEQAKALPLERKAEQALWQRFRAACDAIFAKRKETAHAADHERKSHLHAREALCKELEEAVFSGDDKAQLAGIAQKLRDAATAWHAIGAVPRAAEPKINQRYHNAVAAVQAQADTIKRRAGAAQANALRDKLRLCQALESAIGAKPFGAATGTAAGNGAADAIGTDAAGTAADVAAGNGAAGAAADGATGKGAGLSATAADAAVGEGAAGAASDGAAVGAATDAAGWLARWAALPVLGGEYERALKGRFDAALAALDGADGKRVAYAEQLERNRAKLLDEVLRLEIVAGVDSGAEFARERLKMQVEVLQSSLKSGQKPQTASAAYLQLCAMPALADARTTSRIEQLFRRIGAAERA</sequence>
<comment type="caution">
    <text evidence="2">The sequence shown here is derived from an EMBL/GenBank/DDBJ whole genome shotgun (WGS) entry which is preliminary data.</text>
</comment>
<name>A0ABX0FMF9_9BURK</name>
<feature type="region of interest" description="Disordered" evidence="1">
    <location>
        <begin position="8"/>
        <end position="44"/>
    </location>
</feature>
<gene>
    <name evidence="2" type="ORF">GW587_15835</name>
</gene>
<proteinExistence type="predicted"/>
<evidence type="ECO:0000256" key="1">
    <source>
        <dbReference type="SAM" id="MobiDB-lite"/>
    </source>
</evidence>
<reference evidence="3" key="1">
    <citation type="submission" date="2023-07" db="EMBL/GenBank/DDBJ databases">
        <title>Duganella aceri sp. nov., isolated from tree sap.</title>
        <authorList>
            <person name="Kim I.S."/>
        </authorList>
    </citation>
    <scope>NUCLEOTIDE SEQUENCE [LARGE SCALE GENOMIC DNA]</scope>
    <source>
        <strain evidence="3">SAP-35</strain>
    </source>
</reference>
<evidence type="ECO:0000313" key="2">
    <source>
        <dbReference type="EMBL" id="NGZ85715.1"/>
    </source>
</evidence>
<dbReference type="Proteomes" id="UP000666369">
    <property type="component" value="Unassembled WGS sequence"/>
</dbReference>
<feature type="region of interest" description="Disordered" evidence="1">
    <location>
        <begin position="300"/>
        <end position="327"/>
    </location>
</feature>
<keyword evidence="3" id="KW-1185">Reference proteome</keyword>
<accession>A0ABX0FMF9</accession>
<protein>
    <submittedName>
        <fullName evidence="2">DUF349 domain-containing protein</fullName>
    </submittedName>
</protein>
<organism evidence="2 3">
    <name type="scientific">Duganella aceris</name>
    <dbReference type="NCBI Taxonomy" id="2703883"/>
    <lineage>
        <taxon>Bacteria</taxon>
        <taxon>Pseudomonadati</taxon>
        <taxon>Pseudomonadota</taxon>
        <taxon>Betaproteobacteria</taxon>
        <taxon>Burkholderiales</taxon>
        <taxon>Oxalobacteraceae</taxon>
        <taxon>Telluria group</taxon>
        <taxon>Duganella</taxon>
    </lineage>
</organism>
<evidence type="ECO:0000313" key="3">
    <source>
        <dbReference type="Proteomes" id="UP000666369"/>
    </source>
</evidence>
<dbReference type="RefSeq" id="WP_166104816.1">
    <property type="nucleotide sequence ID" value="NZ_JAADJT010000006.1"/>
</dbReference>
<feature type="compositionally biased region" description="Low complexity" evidence="1">
    <location>
        <begin position="300"/>
        <end position="325"/>
    </location>
</feature>
<feature type="compositionally biased region" description="Low complexity" evidence="1">
    <location>
        <begin position="11"/>
        <end position="33"/>
    </location>
</feature>
<dbReference type="EMBL" id="JAADJT010000006">
    <property type="protein sequence ID" value="NGZ85715.1"/>
    <property type="molecule type" value="Genomic_DNA"/>
</dbReference>